<dbReference type="InterPro" id="IPR036249">
    <property type="entry name" value="Thioredoxin-like_sf"/>
</dbReference>
<keyword evidence="1" id="KW-0472">Membrane</keyword>
<dbReference type="Proteomes" id="UP000230447">
    <property type="component" value="Unassembled WGS sequence"/>
</dbReference>
<evidence type="ECO:0008006" key="4">
    <source>
        <dbReference type="Google" id="ProtNLM"/>
    </source>
</evidence>
<dbReference type="SUPFAM" id="SSF52833">
    <property type="entry name" value="Thioredoxin-like"/>
    <property type="match status" value="1"/>
</dbReference>
<protein>
    <recommendedName>
        <fullName evidence="4">Thioredoxin-like fold domain-containing protein</fullName>
    </recommendedName>
</protein>
<name>A0A2G9ZHI4_9BACT</name>
<evidence type="ECO:0000256" key="1">
    <source>
        <dbReference type="SAM" id="Phobius"/>
    </source>
</evidence>
<organism evidence="2 3">
    <name type="scientific">bacterium (Candidatus Gribaldobacteria) CG23_combo_of_CG06-09_8_20_14_all_37_87_8</name>
    <dbReference type="NCBI Taxonomy" id="2014278"/>
    <lineage>
        <taxon>Bacteria</taxon>
        <taxon>Candidatus Gribaldobacteria</taxon>
    </lineage>
</organism>
<keyword evidence="1" id="KW-1133">Transmembrane helix</keyword>
<feature type="transmembrane region" description="Helical" evidence="1">
    <location>
        <begin position="12"/>
        <end position="29"/>
    </location>
</feature>
<evidence type="ECO:0000313" key="3">
    <source>
        <dbReference type="Proteomes" id="UP000230447"/>
    </source>
</evidence>
<dbReference type="Gene3D" id="3.40.30.10">
    <property type="entry name" value="Glutaredoxin"/>
    <property type="match status" value="1"/>
</dbReference>
<keyword evidence="1" id="KW-0812">Transmembrane</keyword>
<proteinExistence type="predicted"/>
<reference evidence="2 3" key="1">
    <citation type="submission" date="2017-09" db="EMBL/GenBank/DDBJ databases">
        <title>Depth-based differentiation of microbial function through sediment-hosted aquifers and enrichment of novel symbionts in the deep terrestrial subsurface.</title>
        <authorList>
            <person name="Probst A.J."/>
            <person name="Ladd B."/>
            <person name="Jarett J.K."/>
            <person name="Geller-Mcgrath D.E."/>
            <person name="Sieber C.M."/>
            <person name="Emerson J.B."/>
            <person name="Anantharaman K."/>
            <person name="Thomas B.C."/>
            <person name="Malmstrom R."/>
            <person name="Stieglmeier M."/>
            <person name="Klingl A."/>
            <person name="Woyke T."/>
            <person name="Ryan C.M."/>
            <person name="Banfield J.F."/>
        </authorList>
    </citation>
    <scope>NUCLEOTIDE SEQUENCE [LARGE SCALE GENOMIC DNA]</scope>
    <source>
        <strain evidence="2">CG23_combo_of_CG06-09_8_20_14_all_37_87_8</strain>
    </source>
</reference>
<evidence type="ECO:0000313" key="2">
    <source>
        <dbReference type="EMBL" id="PIP31808.1"/>
    </source>
</evidence>
<gene>
    <name evidence="2" type="ORF">COX24_01610</name>
</gene>
<sequence>MAEQNFFDTKTIIIAVLGIAIAGLLYFNYGTDGTSLTGQKAAEAALSYINTKMLQGQATAEISGEIQKVSGVYMFNVSLNGESFPSYVSKDGKLLFPQGIEMVISTTSEEQTGNPNVETEKSEVPSVKLFVMSYCPYGLQAEKGFLPVYELLKGKADMGIYFVDYAMHEKQEIDENLRQYCIEKEQTDKFATYLSCFISQGKADTCLTTAQIDATKLNICEKQADQDFQIEKNYADKATWSNGQFPQFNVHKDLNDKYGVQGSPTLVINGKVVSVNRDPETIKQAVCNSFITPPEECAQTLSSDAPVAGFGDGVSAEGSAAECEQ</sequence>
<dbReference type="EMBL" id="PCSB01000031">
    <property type="protein sequence ID" value="PIP31808.1"/>
    <property type="molecule type" value="Genomic_DNA"/>
</dbReference>
<accession>A0A2G9ZHI4</accession>
<dbReference type="AlphaFoldDB" id="A0A2G9ZHI4"/>
<comment type="caution">
    <text evidence="2">The sequence shown here is derived from an EMBL/GenBank/DDBJ whole genome shotgun (WGS) entry which is preliminary data.</text>
</comment>